<evidence type="ECO:0000259" key="2">
    <source>
        <dbReference type="PROSITE" id="PS00623"/>
    </source>
</evidence>
<organism evidence="4 5">
    <name type="scientific">Manduca sexta</name>
    <name type="common">Tobacco hawkmoth</name>
    <name type="synonym">Tobacco hornworm</name>
    <dbReference type="NCBI Taxonomy" id="7130"/>
    <lineage>
        <taxon>Eukaryota</taxon>
        <taxon>Metazoa</taxon>
        <taxon>Ecdysozoa</taxon>
        <taxon>Arthropoda</taxon>
        <taxon>Hexapoda</taxon>
        <taxon>Insecta</taxon>
        <taxon>Pterygota</taxon>
        <taxon>Neoptera</taxon>
        <taxon>Endopterygota</taxon>
        <taxon>Lepidoptera</taxon>
        <taxon>Glossata</taxon>
        <taxon>Ditrysia</taxon>
        <taxon>Bombycoidea</taxon>
        <taxon>Sphingidae</taxon>
        <taxon>Sphinginae</taxon>
        <taxon>Sphingini</taxon>
        <taxon>Manduca</taxon>
    </lineage>
</organism>
<keyword evidence="5" id="KW-1185">Reference proteome</keyword>
<proteinExistence type="inferred from homology"/>
<evidence type="ECO:0000259" key="3">
    <source>
        <dbReference type="PROSITE" id="PS00624"/>
    </source>
</evidence>
<evidence type="ECO:0000313" key="4">
    <source>
        <dbReference type="EMBL" id="KAG6461243.1"/>
    </source>
</evidence>
<gene>
    <name evidence="4" type="ORF">O3G_MSEX012507</name>
</gene>
<feature type="domain" description="Glucose-methanol-choline oxidoreductase N-terminal" evidence="3">
    <location>
        <begin position="313"/>
        <end position="327"/>
    </location>
</feature>
<dbReference type="PIRSF" id="PIRSF000137">
    <property type="entry name" value="Alcohol_oxidase"/>
    <property type="match status" value="1"/>
</dbReference>
<dbReference type="Proteomes" id="UP000791440">
    <property type="component" value="Unassembled WGS sequence"/>
</dbReference>
<dbReference type="PROSITE" id="PS00624">
    <property type="entry name" value="GMC_OXRED_2"/>
    <property type="match status" value="1"/>
</dbReference>
<dbReference type="Pfam" id="PF00732">
    <property type="entry name" value="GMC_oxred_N"/>
    <property type="match status" value="1"/>
</dbReference>
<comment type="similarity">
    <text evidence="1">Belongs to the GMC oxidoreductase family.</text>
</comment>
<dbReference type="InterPro" id="IPR012132">
    <property type="entry name" value="GMC_OxRdtase"/>
</dbReference>
<keyword evidence="1" id="KW-0274">FAD</keyword>
<keyword evidence="1" id="KW-0285">Flavoprotein</keyword>
<evidence type="ECO:0000313" key="5">
    <source>
        <dbReference type="Proteomes" id="UP000791440"/>
    </source>
</evidence>
<reference evidence="4" key="2">
    <citation type="submission" date="2020-12" db="EMBL/GenBank/DDBJ databases">
        <authorList>
            <person name="Kanost M."/>
        </authorList>
    </citation>
    <scope>NUCLEOTIDE SEQUENCE</scope>
</reference>
<dbReference type="PANTHER" id="PTHR11552">
    <property type="entry name" value="GLUCOSE-METHANOL-CHOLINE GMC OXIDOREDUCTASE"/>
    <property type="match status" value="1"/>
</dbReference>
<feature type="domain" description="Glucose-methanol-choline oxidoreductase N-terminal" evidence="2">
    <location>
        <begin position="136"/>
        <end position="159"/>
    </location>
</feature>
<dbReference type="InterPro" id="IPR007867">
    <property type="entry name" value="GMC_OxRtase_C"/>
</dbReference>
<dbReference type="AlphaFoldDB" id="A0A921ZPR3"/>
<dbReference type="PANTHER" id="PTHR11552:SF154">
    <property type="entry name" value="FI04917P"/>
    <property type="match status" value="1"/>
</dbReference>
<comment type="caution">
    <text evidence="4">The sequence shown here is derived from an EMBL/GenBank/DDBJ whole genome shotgun (WGS) entry which is preliminary data.</text>
</comment>
<dbReference type="Pfam" id="PF05199">
    <property type="entry name" value="GMC_oxred_C"/>
    <property type="match status" value="1"/>
</dbReference>
<sequence length="655" mass="73172">MGIFTVAATAAKAALTIGGLSKLTFIPIMLATMAYFNYELLDPEQRPFNQKYLRDTYDFIIVGGGSAGSVLANRLSEVEGWNVLLLEAGGHETDISDVPLLSLYLHKSKLDWKYRTEPQDTACQAMIDKRCSWTKGKVLGGSSVLNTMLYIRGNKRDFDHWESLGNPGWGYEDVLPYFKKSEDQRNPYLARDKRHHSTGGYLTVQDSPYNTPIGAAFLQAGEEMGYDIIDVNGAQQTGYAWYQFTIRRGTRCSTAKAFLRPVRLRQNLHVALFSHVTKVLIDKDAKRAYGVEFLRDGEKQVVYAKREVILAAGAIASPQLLLLSGVGPAEHLKEVEIDVIHDSPGVGRNLQDHIAVGGIIFQIDYPVSLVMNRLVNINSALRYAITEDGPLTSSIGLEVVAFINTKYANASDDWPDMEFMMTSASTPSDGGTQVKKAHSLTDEFYDEVFGEVNNKDVFGIFPMMLRPKSRGFIKLRTKNPLDYPIMIHNYLTHPDDVGVLREGVKAAIAVGETTAMKRFGARFHSKPVPNCKHLPLYTDEYWDCYIRQYTMTIYHLSCTAKMGPVSDPMAVVDPKLRVYGVEGLRVIDASIMPTITNGNINAPVIMIGEKGADLIKEYWLSKPGKKRRRRNSNCSRLQQIGVESNITREKVSKPL</sequence>
<name>A0A921ZPR3_MANSE</name>
<dbReference type="GO" id="GO:0016614">
    <property type="term" value="F:oxidoreductase activity, acting on CH-OH group of donors"/>
    <property type="evidence" value="ECO:0007669"/>
    <property type="project" value="InterPro"/>
</dbReference>
<dbReference type="InterPro" id="IPR000172">
    <property type="entry name" value="GMC_OxRdtase_N"/>
</dbReference>
<evidence type="ECO:0000256" key="1">
    <source>
        <dbReference type="RuleBase" id="RU003968"/>
    </source>
</evidence>
<reference evidence="4" key="1">
    <citation type="journal article" date="2016" name="Insect Biochem. Mol. Biol.">
        <title>Multifaceted biological insights from a draft genome sequence of the tobacco hornworm moth, Manduca sexta.</title>
        <authorList>
            <person name="Kanost M.R."/>
            <person name="Arrese E.L."/>
            <person name="Cao X."/>
            <person name="Chen Y.R."/>
            <person name="Chellapilla S."/>
            <person name="Goldsmith M.R."/>
            <person name="Grosse-Wilde E."/>
            <person name="Heckel D.G."/>
            <person name="Herndon N."/>
            <person name="Jiang H."/>
            <person name="Papanicolaou A."/>
            <person name="Qu J."/>
            <person name="Soulages J.L."/>
            <person name="Vogel H."/>
            <person name="Walters J."/>
            <person name="Waterhouse R.M."/>
            <person name="Ahn S.J."/>
            <person name="Almeida F.C."/>
            <person name="An C."/>
            <person name="Aqrawi P."/>
            <person name="Bretschneider A."/>
            <person name="Bryant W.B."/>
            <person name="Bucks S."/>
            <person name="Chao H."/>
            <person name="Chevignon G."/>
            <person name="Christen J.M."/>
            <person name="Clarke D.F."/>
            <person name="Dittmer N.T."/>
            <person name="Ferguson L.C.F."/>
            <person name="Garavelou S."/>
            <person name="Gordon K.H.J."/>
            <person name="Gunaratna R.T."/>
            <person name="Han Y."/>
            <person name="Hauser F."/>
            <person name="He Y."/>
            <person name="Heidel-Fischer H."/>
            <person name="Hirsh A."/>
            <person name="Hu Y."/>
            <person name="Jiang H."/>
            <person name="Kalra D."/>
            <person name="Klinner C."/>
            <person name="Konig C."/>
            <person name="Kovar C."/>
            <person name="Kroll A.R."/>
            <person name="Kuwar S.S."/>
            <person name="Lee S.L."/>
            <person name="Lehman R."/>
            <person name="Li K."/>
            <person name="Li Z."/>
            <person name="Liang H."/>
            <person name="Lovelace S."/>
            <person name="Lu Z."/>
            <person name="Mansfield J.H."/>
            <person name="McCulloch K.J."/>
            <person name="Mathew T."/>
            <person name="Morton B."/>
            <person name="Muzny D.M."/>
            <person name="Neunemann D."/>
            <person name="Ongeri F."/>
            <person name="Pauchet Y."/>
            <person name="Pu L.L."/>
            <person name="Pyrousis I."/>
            <person name="Rao X.J."/>
            <person name="Redding A."/>
            <person name="Roesel C."/>
            <person name="Sanchez-Gracia A."/>
            <person name="Schaack S."/>
            <person name="Shukla A."/>
            <person name="Tetreau G."/>
            <person name="Wang Y."/>
            <person name="Xiong G.H."/>
            <person name="Traut W."/>
            <person name="Walsh T.K."/>
            <person name="Worley K.C."/>
            <person name="Wu D."/>
            <person name="Wu W."/>
            <person name="Wu Y.Q."/>
            <person name="Zhang X."/>
            <person name="Zou Z."/>
            <person name="Zucker H."/>
            <person name="Briscoe A.D."/>
            <person name="Burmester T."/>
            <person name="Clem R.J."/>
            <person name="Feyereisen R."/>
            <person name="Grimmelikhuijzen C.J.P."/>
            <person name="Hamodrakas S.J."/>
            <person name="Hansson B.S."/>
            <person name="Huguet E."/>
            <person name="Jermiin L.S."/>
            <person name="Lan Q."/>
            <person name="Lehman H.K."/>
            <person name="Lorenzen M."/>
            <person name="Merzendorfer H."/>
            <person name="Michalopoulos I."/>
            <person name="Morton D.B."/>
            <person name="Muthukrishnan S."/>
            <person name="Oakeshott J.G."/>
            <person name="Palmer W."/>
            <person name="Park Y."/>
            <person name="Passarelli A.L."/>
            <person name="Rozas J."/>
            <person name="Schwartz L.M."/>
            <person name="Smith W."/>
            <person name="Southgate A."/>
            <person name="Vilcinskas A."/>
            <person name="Vogt R."/>
            <person name="Wang P."/>
            <person name="Werren J."/>
            <person name="Yu X.Q."/>
            <person name="Zhou J.J."/>
            <person name="Brown S.J."/>
            <person name="Scherer S.E."/>
            <person name="Richards S."/>
            <person name="Blissard G.W."/>
        </authorList>
    </citation>
    <scope>NUCLEOTIDE SEQUENCE</scope>
</reference>
<accession>A0A921ZPR3</accession>
<dbReference type="GO" id="GO:0050660">
    <property type="term" value="F:flavin adenine dinucleotide binding"/>
    <property type="evidence" value="ECO:0007669"/>
    <property type="project" value="InterPro"/>
</dbReference>
<dbReference type="EMBL" id="JH668729">
    <property type="protein sequence ID" value="KAG6461243.1"/>
    <property type="molecule type" value="Genomic_DNA"/>
</dbReference>
<dbReference type="PROSITE" id="PS00623">
    <property type="entry name" value="GMC_OXRED_1"/>
    <property type="match status" value="1"/>
</dbReference>
<protein>
    <recommendedName>
        <fullName evidence="2 3">Glucose-methanol-choline oxidoreductase N-terminal domain-containing protein</fullName>
    </recommendedName>
</protein>